<dbReference type="Proteomes" id="UP000609346">
    <property type="component" value="Unassembled WGS sequence"/>
</dbReference>
<protein>
    <submittedName>
        <fullName evidence="4">YafY family transcriptional regulator</fullName>
    </submittedName>
</protein>
<proteinExistence type="predicted"/>
<evidence type="ECO:0000256" key="2">
    <source>
        <dbReference type="ARBA" id="ARBA00023163"/>
    </source>
</evidence>
<dbReference type="PROSITE" id="PS52050">
    <property type="entry name" value="WYL"/>
    <property type="match status" value="1"/>
</dbReference>
<feature type="domain" description="HTH deoR-type" evidence="3">
    <location>
        <begin position="2"/>
        <end position="61"/>
    </location>
</feature>
<keyword evidence="5" id="KW-1185">Reference proteome</keyword>
<dbReference type="PROSITE" id="PS51000">
    <property type="entry name" value="HTH_DEOR_2"/>
    <property type="match status" value="1"/>
</dbReference>
<name>A0ABR8MVZ9_9BACL</name>
<keyword evidence="2" id="KW-0804">Transcription</keyword>
<dbReference type="Pfam" id="PF13280">
    <property type="entry name" value="WYL"/>
    <property type="match status" value="1"/>
</dbReference>
<dbReference type="Gene3D" id="1.10.10.10">
    <property type="entry name" value="Winged helix-like DNA-binding domain superfamily/Winged helix DNA-binding domain"/>
    <property type="match status" value="1"/>
</dbReference>
<dbReference type="InterPro" id="IPR051534">
    <property type="entry name" value="CBASS_pafABC_assoc_protein"/>
</dbReference>
<organism evidence="4 5">
    <name type="scientific">Paenibacillus terricola</name>
    <dbReference type="NCBI Taxonomy" id="2763503"/>
    <lineage>
        <taxon>Bacteria</taxon>
        <taxon>Bacillati</taxon>
        <taxon>Bacillota</taxon>
        <taxon>Bacilli</taxon>
        <taxon>Bacillales</taxon>
        <taxon>Paenibacillaceae</taxon>
        <taxon>Paenibacillus</taxon>
    </lineage>
</organism>
<keyword evidence="1" id="KW-0805">Transcription regulation</keyword>
<dbReference type="InterPro" id="IPR026881">
    <property type="entry name" value="WYL_dom"/>
</dbReference>
<evidence type="ECO:0000259" key="3">
    <source>
        <dbReference type="PROSITE" id="PS51000"/>
    </source>
</evidence>
<dbReference type="InterPro" id="IPR036388">
    <property type="entry name" value="WH-like_DNA-bd_sf"/>
</dbReference>
<reference evidence="4 5" key="1">
    <citation type="submission" date="2020-09" db="EMBL/GenBank/DDBJ databases">
        <title>Paenibacillus sp. strain PR3 16S rRNA gene Genome sequencing and assembly.</title>
        <authorList>
            <person name="Kim J."/>
        </authorList>
    </citation>
    <scope>NUCLEOTIDE SEQUENCE [LARGE SCALE GENOMIC DNA]</scope>
    <source>
        <strain evidence="4 5">PR3</strain>
    </source>
</reference>
<gene>
    <name evidence="4" type="ORF">H8B09_15285</name>
</gene>
<dbReference type="InterPro" id="IPR013196">
    <property type="entry name" value="HTH_11"/>
</dbReference>
<dbReference type="Pfam" id="PF08279">
    <property type="entry name" value="HTH_11"/>
    <property type="match status" value="1"/>
</dbReference>
<dbReference type="PANTHER" id="PTHR34580">
    <property type="match status" value="1"/>
</dbReference>
<evidence type="ECO:0000313" key="4">
    <source>
        <dbReference type="EMBL" id="MBD3920127.1"/>
    </source>
</evidence>
<dbReference type="PANTHER" id="PTHR34580:SF1">
    <property type="entry name" value="PROTEIN PAFC"/>
    <property type="match status" value="1"/>
</dbReference>
<dbReference type="RefSeq" id="WP_191204374.1">
    <property type="nucleotide sequence ID" value="NZ_JACXZA010000003.1"/>
</dbReference>
<evidence type="ECO:0000313" key="5">
    <source>
        <dbReference type="Proteomes" id="UP000609346"/>
    </source>
</evidence>
<dbReference type="Pfam" id="PF25583">
    <property type="entry name" value="WCX"/>
    <property type="match status" value="1"/>
</dbReference>
<dbReference type="SUPFAM" id="SSF46785">
    <property type="entry name" value="Winged helix' DNA-binding domain"/>
    <property type="match status" value="1"/>
</dbReference>
<sequence>MRADRLLQIMLLLQSHGCLTSKALAAKLEVSERTIIRDMEALSAAGIPVYAERGSHGGWKLTEGYKTNWAGLNRDEIISLLASKPHRNISDLGWSPMFEAALLKLLASLSPTLRNDVSFMQERLYVDREGWHPTGEEVPLLPLIQEAVWAGRQLRIEYDSNTGSNGPRTVHPIGLVLKGSLWYLVALSITRHDRQAVDSSPPPTAPATYEPRTFRVARIRSAELQVEPAIRPDGFDLAAYWEQSVRRFRKDLPRYPARALVRTNASGRFNQTRFVRVTQWGEPTADGLWLEVALAFDTLESACEIALSFGINLLILEPEELRNAVVTRTKEVLEQYENIPPEH</sequence>
<dbReference type="InterPro" id="IPR057727">
    <property type="entry name" value="WCX_dom"/>
</dbReference>
<dbReference type="InterPro" id="IPR001034">
    <property type="entry name" value="DeoR_HTH"/>
</dbReference>
<dbReference type="EMBL" id="JACXZA010000003">
    <property type="protein sequence ID" value="MBD3920127.1"/>
    <property type="molecule type" value="Genomic_DNA"/>
</dbReference>
<comment type="caution">
    <text evidence="4">The sequence shown here is derived from an EMBL/GenBank/DDBJ whole genome shotgun (WGS) entry which is preliminary data.</text>
</comment>
<evidence type="ECO:0000256" key="1">
    <source>
        <dbReference type="ARBA" id="ARBA00023015"/>
    </source>
</evidence>
<dbReference type="InterPro" id="IPR036390">
    <property type="entry name" value="WH_DNA-bd_sf"/>
</dbReference>
<accession>A0ABR8MVZ9</accession>